<name>A0A813E3T2_POLGL</name>
<gene>
    <name evidence="3" type="ORF">PGLA1383_LOCUS13600</name>
</gene>
<comment type="caution">
    <text evidence="3">The sequence shown here is derived from an EMBL/GenBank/DDBJ whole genome shotgun (WGS) entry which is preliminary data.</text>
</comment>
<organism evidence="3 4">
    <name type="scientific">Polarella glacialis</name>
    <name type="common">Dinoflagellate</name>
    <dbReference type="NCBI Taxonomy" id="89957"/>
    <lineage>
        <taxon>Eukaryota</taxon>
        <taxon>Sar</taxon>
        <taxon>Alveolata</taxon>
        <taxon>Dinophyceae</taxon>
        <taxon>Suessiales</taxon>
        <taxon>Suessiaceae</taxon>
        <taxon>Polarella</taxon>
    </lineage>
</organism>
<dbReference type="PANTHER" id="PTHR20883">
    <property type="entry name" value="PHYTANOYL-COA DIOXYGENASE DOMAIN CONTAINING 1"/>
    <property type="match status" value="1"/>
</dbReference>
<proteinExistence type="predicted"/>
<evidence type="ECO:0000313" key="3">
    <source>
        <dbReference type="EMBL" id="CAE8595083.1"/>
    </source>
</evidence>
<evidence type="ECO:0000313" key="4">
    <source>
        <dbReference type="Proteomes" id="UP000654075"/>
    </source>
</evidence>
<dbReference type="PANTHER" id="PTHR20883:SF49">
    <property type="entry name" value="PHYTANOYL-COA DIOXYGENASE"/>
    <property type="match status" value="1"/>
</dbReference>
<dbReference type="OrthoDB" id="445007at2759"/>
<dbReference type="InterPro" id="IPR008775">
    <property type="entry name" value="Phytyl_CoA_dOase-like"/>
</dbReference>
<sequence>MRPPCQHWRLCRAAGRFLQPSQPLSQQPWQRRRPRLGNGRGLPESRLARRAAAVESETLTATTGGLALEVRDVDRQHSRPEDLLRFEREGFFACPQLVSQEEAAALGKLLREVQSSEECELAALKHQVRVQHGSRIAGKCRDAAACKAKLRDLERRGEVSFFQYFNLHRYSDEVRNIAMSPRLSFWAARLLGVPRVRLYQDAVFMKRPGDGPTEWHSDLGLAPFDTNSFVTIWFALTPVPERGGSGLCFAIGSHRDFALSYHGNPEEDLSGRYEVTAPGGMTPGDATFHHGWTLHSAARVPEAEGPRLAWAVSFIADGARLLRTNPGAKLSEQEDAVSFEAWIHEVKGGAVVDHPLVPLVPEAF</sequence>
<dbReference type="Gene3D" id="2.60.120.620">
    <property type="entry name" value="q2cbj1_9rhob like domain"/>
    <property type="match status" value="1"/>
</dbReference>
<protein>
    <submittedName>
        <fullName evidence="3">Uncharacterized protein</fullName>
    </submittedName>
</protein>
<dbReference type="SUPFAM" id="SSF51197">
    <property type="entry name" value="Clavaminate synthase-like"/>
    <property type="match status" value="1"/>
</dbReference>
<feature type="region of interest" description="Disordered" evidence="2">
    <location>
        <begin position="21"/>
        <end position="46"/>
    </location>
</feature>
<dbReference type="Proteomes" id="UP000654075">
    <property type="component" value="Unassembled WGS sequence"/>
</dbReference>
<keyword evidence="4" id="KW-1185">Reference proteome</keyword>
<accession>A0A813E3T2</accession>
<evidence type="ECO:0000256" key="1">
    <source>
        <dbReference type="ARBA" id="ARBA00001962"/>
    </source>
</evidence>
<comment type="cofactor">
    <cofactor evidence="1">
        <name>Fe cation</name>
        <dbReference type="ChEBI" id="CHEBI:24875"/>
    </cofactor>
</comment>
<dbReference type="Pfam" id="PF05721">
    <property type="entry name" value="PhyH"/>
    <property type="match status" value="1"/>
</dbReference>
<dbReference type="OMA" id="EAWIHEV"/>
<dbReference type="EMBL" id="CAJNNV010007568">
    <property type="protein sequence ID" value="CAE8595083.1"/>
    <property type="molecule type" value="Genomic_DNA"/>
</dbReference>
<reference evidence="3" key="1">
    <citation type="submission" date="2021-02" db="EMBL/GenBank/DDBJ databases">
        <authorList>
            <person name="Dougan E. K."/>
            <person name="Rhodes N."/>
            <person name="Thang M."/>
            <person name="Chan C."/>
        </authorList>
    </citation>
    <scope>NUCLEOTIDE SEQUENCE</scope>
</reference>
<dbReference type="AlphaFoldDB" id="A0A813E3T2"/>
<evidence type="ECO:0000256" key="2">
    <source>
        <dbReference type="SAM" id="MobiDB-lite"/>
    </source>
</evidence>